<feature type="signal peptide" evidence="1">
    <location>
        <begin position="1"/>
        <end position="22"/>
    </location>
</feature>
<proteinExistence type="predicted"/>
<protein>
    <submittedName>
        <fullName evidence="2">Uncharacterized protein</fullName>
    </submittedName>
</protein>
<keyword evidence="1" id="KW-0732">Signal</keyword>
<gene>
    <name evidence="2" type="ORF">F8M41_002907</name>
</gene>
<dbReference type="AlphaFoldDB" id="A0A8H4ES45"/>
<comment type="caution">
    <text evidence="2">The sequence shown here is derived from an EMBL/GenBank/DDBJ whole genome shotgun (WGS) entry which is preliminary data.</text>
</comment>
<name>A0A8H4ES45_GIGMA</name>
<keyword evidence="3" id="KW-1185">Reference proteome</keyword>
<evidence type="ECO:0000256" key="1">
    <source>
        <dbReference type="SAM" id="SignalP"/>
    </source>
</evidence>
<accession>A0A8H4ES45</accession>
<evidence type="ECO:0000313" key="3">
    <source>
        <dbReference type="Proteomes" id="UP000439903"/>
    </source>
</evidence>
<dbReference type="EMBL" id="WTPW01000126">
    <property type="protein sequence ID" value="KAF0544241.1"/>
    <property type="molecule type" value="Genomic_DNA"/>
</dbReference>
<feature type="chain" id="PRO_5034652032" evidence="1">
    <location>
        <begin position="23"/>
        <end position="69"/>
    </location>
</feature>
<sequence length="69" mass="8253">MKFKKVYLFILSIAWLMGVSYAMENRIEILYEKFEKDKQIEILCKKIKDLILLTSRLTDCESYEPMALL</sequence>
<organism evidence="2 3">
    <name type="scientific">Gigaspora margarita</name>
    <dbReference type="NCBI Taxonomy" id="4874"/>
    <lineage>
        <taxon>Eukaryota</taxon>
        <taxon>Fungi</taxon>
        <taxon>Fungi incertae sedis</taxon>
        <taxon>Mucoromycota</taxon>
        <taxon>Glomeromycotina</taxon>
        <taxon>Glomeromycetes</taxon>
        <taxon>Diversisporales</taxon>
        <taxon>Gigasporaceae</taxon>
        <taxon>Gigaspora</taxon>
    </lineage>
</organism>
<evidence type="ECO:0000313" key="2">
    <source>
        <dbReference type="EMBL" id="KAF0544241.1"/>
    </source>
</evidence>
<reference evidence="2 3" key="1">
    <citation type="journal article" date="2019" name="Environ. Microbiol.">
        <title>At the nexus of three kingdoms: the genome of the mycorrhizal fungus Gigaspora margarita provides insights into plant, endobacterial and fungal interactions.</title>
        <authorList>
            <person name="Venice F."/>
            <person name="Ghignone S."/>
            <person name="Salvioli di Fossalunga A."/>
            <person name="Amselem J."/>
            <person name="Novero M."/>
            <person name="Xianan X."/>
            <person name="Sedzielewska Toro K."/>
            <person name="Morin E."/>
            <person name="Lipzen A."/>
            <person name="Grigoriev I.V."/>
            <person name="Henrissat B."/>
            <person name="Martin F.M."/>
            <person name="Bonfante P."/>
        </authorList>
    </citation>
    <scope>NUCLEOTIDE SEQUENCE [LARGE SCALE GENOMIC DNA]</scope>
    <source>
        <strain evidence="2 3">BEG34</strain>
    </source>
</reference>
<dbReference type="Proteomes" id="UP000439903">
    <property type="component" value="Unassembled WGS sequence"/>
</dbReference>